<dbReference type="Proteomes" id="UP000502885">
    <property type="component" value="Segment"/>
</dbReference>
<dbReference type="EMBL" id="MN270976">
    <property type="protein sequence ID" value="QIM08453.1"/>
    <property type="molecule type" value="Genomic_DNA"/>
</dbReference>
<dbReference type="Proteomes" id="UP000501990">
    <property type="component" value="Segment"/>
</dbReference>
<evidence type="ECO:0000313" key="17">
    <source>
        <dbReference type="Proteomes" id="UP000500898"/>
    </source>
</evidence>
<dbReference type="EMBL" id="MN270978">
    <property type="protein sequence ID" value="QIM08919.1"/>
    <property type="molecule type" value="Genomic_DNA"/>
</dbReference>
<evidence type="ECO:0000313" key="13">
    <source>
        <dbReference type="EMBL" id="QIM09152.1"/>
    </source>
</evidence>
<evidence type="ECO:0000313" key="15">
    <source>
        <dbReference type="Proteomes" id="UP000500690"/>
    </source>
</evidence>
<evidence type="ECO:0000313" key="4">
    <source>
        <dbReference type="EMBL" id="QIM07049.1"/>
    </source>
</evidence>
<gene>
    <name evidence="1" type="primary">URF54</name>
    <name evidence="3" type="synonym">URF054</name>
    <name evidence="1" type="ORF">AFSV47Ss_0173</name>
</gene>
<dbReference type="Proteomes" id="UP000503066">
    <property type="component" value="Genome"/>
</dbReference>
<dbReference type="EMBL" id="MN270980">
    <property type="protein sequence ID" value="QIM09385.1"/>
    <property type="molecule type" value="Genomic_DNA"/>
</dbReference>
<evidence type="ECO:0000313" key="5">
    <source>
        <dbReference type="EMBL" id="QIM07284.1"/>
    </source>
</evidence>
<reference evidence="2" key="2">
    <citation type="journal article" date="2020" name="Microbiol. Resour. Announc.">
        <title>Coding-Complete Genome Sequence of an African Swine Fever Virus Strain Liv13/33 Isolate from Experimental Transmission between Pigs and Ornithodoros moubata Ticks.</title>
        <authorList>
            <person name="Chastagner A."/>
            <person name="Pereira de Oliveira R."/>
            <person name="Hutet E."/>
            <person name="Le Dimna M."/>
            <person name="Paboeuf F."/>
            <person name="Lucas P."/>
            <person name="Blanchard Y."/>
            <person name="Dixon L."/>
            <person name="Vial L."/>
            <person name="Le Potier M.F."/>
        </authorList>
    </citation>
    <scope>NUCLEOTIDE SEQUENCE</scope>
    <source>
        <strain evidence="2">Liv13/33</strain>
    </source>
</reference>
<dbReference type="Proteomes" id="UP000501683">
    <property type="component" value="Segment"/>
</dbReference>
<name>A0A3G1EV96_ASF</name>
<evidence type="ECO:0000313" key="7">
    <source>
        <dbReference type="EMBL" id="QIM07752.1"/>
    </source>
</evidence>
<protein>
    <submittedName>
        <fullName evidence="1">Uncharacterized protein</fullName>
    </submittedName>
</protein>
<organismHost>
    <name type="scientific">Ornithodoros</name>
    <name type="common">relapsing fever ticks</name>
    <dbReference type="NCBI Taxonomy" id="6937"/>
</organismHost>
<dbReference type="Proteomes" id="UP000500690">
    <property type="component" value="Segment"/>
</dbReference>
<accession>A0A3G1EV96</accession>
<evidence type="ECO:0000313" key="3">
    <source>
        <dbReference type="EMBL" id="QIM06814.1"/>
    </source>
</evidence>
<dbReference type="KEGG" id="vg:41902198"/>
<dbReference type="GeneID" id="41902198"/>
<dbReference type="Proteomes" id="UP000502933">
    <property type="component" value="Segment"/>
</dbReference>
<dbReference type="EMBL" id="MN270977">
    <property type="protein sequence ID" value="QIM08686.1"/>
    <property type="molecule type" value="Genomic_DNA"/>
</dbReference>
<organismHost>
    <name type="scientific">Sus scrofa</name>
    <name type="common">Pig</name>
    <dbReference type="NCBI Taxonomy" id="9823"/>
</organismHost>
<reference evidence="15 17" key="3">
    <citation type="journal article" date="2020" name="Transbound. Emerg. Dis.">
        <title>The evolution of African swine fever virus in Sardinia (1978 to 2014) as revealed by whole genome sequencing and comparative analysis.</title>
        <authorList>
            <person name="Torresi C."/>
            <person name="Fiori M."/>
            <person name="Bertolotti L."/>
            <person name="Floris M."/>
            <person name="Colitti B."/>
            <person name="Giammarioli M."/>
            <person name="Dei Giudici S."/>
            <person name="Oggiano A."/>
            <person name="Malmberg M."/>
            <person name="De Mia G.M."/>
            <person name="Belak S."/>
            <person name="Granberg F."/>
        </authorList>
    </citation>
    <scope>NUCLEOTIDE SEQUENCE [LARGE SCALE GENOMIC DNA]</scope>
    <source>
        <strain evidence="5">139/Nu/1981</strain>
        <strain evidence="6">140/Or/1985</strain>
        <strain evidence="8">141/Nu/1990</strain>
        <strain evidence="9">142/Nu/1995</strain>
        <strain evidence="14">22653/Ca/2014</strain>
        <strain evidence="11">26/Ss/2004</strain>
        <strain evidence="3">56/Ca/1978</strain>
        <strain evidence="4">57/Ca/1979</strain>
        <strain evidence="10">60/Nu/1997</strain>
        <strain evidence="12">72407/Ss/2005</strain>
        <strain evidence="7">85/Ca/1985</strain>
        <strain evidence="13">97/Ot/2012</strain>
    </source>
</reference>
<evidence type="ECO:0000313" key="10">
    <source>
        <dbReference type="EMBL" id="QIM08453.1"/>
    </source>
</evidence>
<dbReference type="EMBL" id="MN270974">
    <property type="protein sequence ID" value="QIM07985.1"/>
    <property type="molecule type" value="Genomic_DNA"/>
</dbReference>
<evidence type="ECO:0000313" key="16">
    <source>
        <dbReference type="Proteomes" id="UP000500872"/>
    </source>
</evidence>
<dbReference type="EMBL" id="KX354450">
    <property type="protein sequence ID" value="AOO54478.1"/>
    <property type="molecule type" value="Genomic_DNA"/>
</dbReference>
<dbReference type="Proteomes" id="UP000500872">
    <property type="component" value="Segment"/>
</dbReference>
<evidence type="ECO:0000313" key="8">
    <source>
        <dbReference type="EMBL" id="QIM07985.1"/>
    </source>
</evidence>
<organismHost>
    <name type="scientific">Phacochoerus aethiopicus</name>
    <name type="common">Warthog</name>
    <dbReference type="NCBI Taxonomy" id="85517"/>
</organismHost>
<evidence type="ECO:0000313" key="6">
    <source>
        <dbReference type="EMBL" id="QIM07519.1"/>
    </source>
</evidence>
<organismHost>
    <name type="scientific">Potamochoerus larvatus</name>
    <name type="common">Bushpig</name>
    <dbReference type="NCBI Taxonomy" id="273792"/>
</organismHost>
<reference evidence="1" key="1">
    <citation type="journal article" date="2016" name="Genome Announc.">
        <title>Complete genome sequence of an African swine fever virus isolate from Sardinia, Italy.</title>
        <authorList>
            <person name="Granberg F."/>
            <person name="Torresi C."/>
            <person name="Oggiano A."/>
            <person name="Malmberg M."/>
            <person name="Iscaro C."/>
            <person name="De Mia G.M."/>
            <person name="Sandor B."/>
        </authorList>
    </citation>
    <scope>NUCLEOTIDE SEQUENCE [LARGE SCALE GENOMIC DNA]</scope>
    <source>
        <strain evidence="1">47/Ss/2008</strain>
    </source>
</reference>
<dbReference type="EMBL" id="MN270971">
    <property type="protein sequence ID" value="QIM07284.1"/>
    <property type="molecule type" value="Genomic_DNA"/>
</dbReference>
<dbReference type="EMBL" id="MN270972">
    <property type="protein sequence ID" value="QIM07519.1"/>
    <property type="molecule type" value="Genomic_DNA"/>
</dbReference>
<evidence type="ECO:0000313" key="11">
    <source>
        <dbReference type="EMBL" id="QIM08686.1"/>
    </source>
</evidence>
<dbReference type="Proteomes" id="UP000501235">
    <property type="component" value="Segment"/>
</dbReference>
<evidence type="ECO:0000313" key="2">
    <source>
        <dbReference type="EMBL" id="QID21301.1"/>
    </source>
</evidence>
<evidence type="ECO:0000313" key="14">
    <source>
        <dbReference type="EMBL" id="QIM09385.1"/>
    </source>
</evidence>
<dbReference type="Proteomes" id="UP000500898">
    <property type="component" value="Segment"/>
</dbReference>
<reference evidence="16" key="4">
    <citation type="submission" date="2020-01" db="EMBL/GenBank/DDBJ databases">
        <authorList>
            <person name="Chastagner A."/>
            <person name="Le Potier M.-F."/>
            <person name="Pereira de Oliveira R."/>
        </authorList>
    </citation>
    <scope>NUCLEOTIDE SEQUENCE [LARGE SCALE GENOMIC DNA]</scope>
    <source>
        <strain evidence="16">Liv13/33</strain>
    </source>
</reference>
<dbReference type="Proteomes" id="UP000266411">
    <property type="component" value="Segment"/>
</dbReference>
<dbReference type="RefSeq" id="YP_009703390.1">
    <property type="nucleotide sequence ID" value="NC_044955.1"/>
</dbReference>
<dbReference type="EMBL" id="MN270979">
    <property type="protein sequence ID" value="QIM09152.1"/>
    <property type="molecule type" value="Genomic_DNA"/>
</dbReference>
<dbReference type="EMBL" id="MN913970">
    <property type="protein sequence ID" value="QID21301.1"/>
    <property type="molecule type" value="Genomic_DNA"/>
</dbReference>
<dbReference type="Proteomes" id="UP000502695">
    <property type="component" value="Segment"/>
</dbReference>
<dbReference type="EMBL" id="MN270973">
    <property type="protein sequence ID" value="QIM07752.1"/>
    <property type="molecule type" value="Genomic_DNA"/>
</dbReference>
<dbReference type="EMBL" id="MN270969">
    <property type="protein sequence ID" value="QIM06814.1"/>
    <property type="molecule type" value="Genomic_DNA"/>
</dbReference>
<evidence type="ECO:0000313" key="1">
    <source>
        <dbReference type="EMBL" id="AOO54478.1"/>
    </source>
</evidence>
<evidence type="ECO:0000313" key="9">
    <source>
        <dbReference type="EMBL" id="QIM08220.1"/>
    </source>
</evidence>
<organism evidence="1">
    <name type="scientific">African swine fever virus</name>
    <name type="common">ASFV</name>
    <dbReference type="NCBI Taxonomy" id="10497"/>
    <lineage>
        <taxon>Viruses</taxon>
        <taxon>Varidnaviria</taxon>
        <taxon>Bamfordvirae</taxon>
        <taxon>Nucleocytoviricota</taxon>
        <taxon>Pokkesviricetes</taxon>
        <taxon>Asfuvirales</taxon>
        <taxon>Asfarviridae</taxon>
        <taxon>Asfivirus</taxon>
        <taxon>Asfivirus haemorrhagiae</taxon>
    </lineage>
</organism>
<dbReference type="EMBL" id="MN270975">
    <property type="protein sequence ID" value="QIM08220.1"/>
    <property type="molecule type" value="Genomic_DNA"/>
</dbReference>
<organismHost>
    <name type="scientific">Phacochoerus africanus</name>
    <name type="common">Warthog</name>
    <dbReference type="NCBI Taxonomy" id="41426"/>
</organismHost>
<organismHost>
    <name type="scientific">Ornithodoros moubata</name>
    <name type="common">Soft tick</name>
    <name type="synonym">Argasid tick</name>
    <dbReference type="NCBI Taxonomy" id="6938"/>
</organismHost>
<evidence type="ECO:0000313" key="12">
    <source>
        <dbReference type="EMBL" id="QIM08919.1"/>
    </source>
</evidence>
<dbReference type="EMBL" id="MN270970">
    <property type="protein sequence ID" value="QIM07049.1"/>
    <property type="molecule type" value="Genomic_DNA"/>
</dbReference>
<dbReference type="Proteomes" id="UP000501487">
    <property type="component" value="Segment"/>
</dbReference>
<sequence>MQDPQDTSVCSLRLNLLKQCSPRRTHGFSPTSLRTASGRNQSTTCLYCRLLLWSTAPTHRRAGSTPLGPGNWKTFWPW</sequence>
<dbReference type="Proteomes" id="UP000503294">
    <property type="component" value="Segment"/>
</dbReference>
<dbReference type="Proteomes" id="UP000501465">
    <property type="component" value="Segment"/>
</dbReference>
<proteinExistence type="predicted"/>